<dbReference type="Pfam" id="PF05485">
    <property type="entry name" value="THAP"/>
    <property type="match status" value="1"/>
</dbReference>
<reference evidence="15 16" key="1">
    <citation type="journal article" date="2024" name="BMC Genomics">
        <title>De novo assembly and annotation of Popillia japonica's genome with initial clues to its potential as an invasive pest.</title>
        <authorList>
            <person name="Cucini C."/>
            <person name="Boschi S."/>
            <person name="Funari R."/>
            <person name="Cardaioli E."/>
            <person name="Iannotti N."/>
            <person name="Marturano G."/>
            <person name="Paoli F."/>
            <person name="Bruttini M."/>
            <person name="Carapelli A."/>
            <person name="Frati F."/>
            <person name="Nardi F."/>
        </authorList>
    </citation>
    <scope>NUCLEOTIDE SEQUENCE [LARGE SCALE GENOMIC DNA]</scope>
    <source>
        <strain evidence="15">DMR45628</strain>
    </source>
</reference>
<dbReference type="InterPro" id="IPR026516">
    <property type="entry name" value="THAP1/10"/>
</dbReference>
<proteinExistence type="inferred from homology"/>
<feature type="domain" description="THAP-type" evidence="14">
    <location>
        <begin position="1"/>
        <end position="95"/>
    </location>
</feature>
<keyword evidence="11" id="KW-0131">Cell cycle</keyword>
<sequence>MVWKCSVLNCDGNYKNGPKVAVFSFPSDLNLRQRWVAAIKRECFVPTSSSRVCELHFHEKDIERVTKCCIEATGEILTAKLKHPRLVKDAVPSKLPGCPSYLSKPETSDRECPTAKRQRIECQNIQKTLAESIEMSEAYVTAKSFSTLDEAYKKILDALAESIEMSEAYVTAKSFSTLDEAYKKILDVELNDKCWVLAKGAHNICFFYIEEKPLPDIKLSIFLSEDLSLSMTQMGVNIKKIFLEDFLKWLQRLRNNFQEPITKSSNHILQFLEDFLKWLDNWQILNNCFGKLTKETHHALRHTTEGLLKIVRYCLDGKGKLQTDKLEERFGKYRRQAGAQYHVWVRQIFESENKLRMTSVVPFILQSKAYGDINITKEDIVGFIEEKGSEESIKSEIPLSLKHICATIDETDIDSNMEFININYGGGGDDSGDYSSDGVTWNDADCQPRPNIRRQDDDDPQPSTSGYGHHQFVEDDDDDEKRRRGRGQPPTPNYTDDDDEHDRGRRRRQPLRNVDGQEDMERFMDSEDEEMLELVDLIDRQRRRKIFRPRENQFEKWNDLDFIRRFWFSKDGVRFILENITDES</sequence>
<gene>
    <name evidence="15" type="ORF">QE152_g4854</name>
</gene>
<evidence type="ECO:0000256" key="8">
    <source>
        <dbReference type="ARBA" id="ARBA00023125"/>
    </source>
</evidence>
<evidence type="ECO:0000313" key="16">
    <source>
        <dbReference type="Proteomes" id="UP001458880"/>
    </source>
</evidence>
<dbReference type="GO" id="GO:0043565">
    <property type="term" value="F:sequence-specific DNA binding"/>
    <property type="evidence" value="ECO:0007669"/>
    <property type="project" value="InterPro"/>
</dbReference>
<dbReference type="GO" id="GO:0008270">
    <property type="term" value="F:zinc ion binding"/>
    <property type="evidence" value="ECO:0007669"/>
    <property type="project" value="UniProtKB-KW"/>
</dbReference>
<evidence type="ECO:0000256" key="10">
    <source>
        <dbReference type="ARBA" id="ARBA00023242"/>
    </source>
</evidence>
<keyword evidence="10" id="KW-0539">Nucleus</keyword>
<protein>
    <submittedName>
        <fullName evidence="15">THAP domain</fullName>
    </submittedName>
</protein>
<evidence type="ECO:0000259" key="14">
    <source>
        <dbReference type="PROSITE" id="PS50950"/>
    </source>
</evidence>
<dbReference type="AlphaFoldDB" id="A0AAW1N089"/>
<dbReference type="Proteomes" id="UP001458880">
    <property type="component" value="Unassembled WGS sequence"/>
</dbReference>
<keyword evidence="3" id="KW-0479">Metal-binding</keyword>
<evidence type="ECO:0000256" key="4">
    <source>
        <dbReference type="ARBA" id="ARBA00022771"/>
    </source>
</evidence>
<dbReference type="GO" id="GO:0005654">
    <property type="term" value="C:nucleoplasm"/>
    <property type="evidence" value="ECO:0007669"/>
    <property type="project" value="UniProtKB-SubCell"/>
</dbReference>
<dbReference type="Gene3D" id="6.20.210.20">
    <property type="entry name" value="THAP domain"/>
    <property type="match status" value="1"/>
</dbReference>
<keyword evidence="16" id="KW-1185">Reference proteome</keyword>
<evidence type="ECO:0000256" key="11">
    <source>
        <dbReference type="ARBA" id="ARBA00023306"/>
    </source>
</evidence>
<dbReference type="InterPro" id="IPR006612">
    <property type="entry name" value="THAP_Znf"/>
</dbReference>
<comment type="similarity">
    <text evidence="2">Belongs to the THAP1 family.</text>
</comment>
<accession>A0AAW1N089</accession>
<dbReference type="PROSITE" id="PS50950">
    <property type="entry name" value="ZF_THAP"/>
    <property type="match status" value="1"/>
</dbReference>
<dbReference type="SMART" id="SM00980">
    <property type="entry name" value="THAP"/>
    <property type="match status" value="1"/>
</dbReference>
<evidence type="ECO:0000256" key="3">
    <source>
        <dbReference type="ARBA" id="ARBA00022723"/>
    </source>
</evidence>
<evidence type="ECO:0000256" key="2">
    <source>
        <dbReference type="ARBA" id="ARBA00006177"/>
    </source>
</evidence>
<evidence type="ECO:0000256" key="13">
    <source>
        <dbReference type="SAM" id="MobiDB-lite"/>
    </source>
</evidence>
<evidence type="ECO:0000256" key="9">
    <source>
        <dbReference type="ARBA" id="ARBA00023163"/>
    </source>
</evidence>
<dbReference type="InterPro" id="IPR038441">
    <property type="entry name" value="THAP_Znf_sf"/>
</dbReference>
<keyword evidence="9" id="KW-0804">Transcription</keyword>
<dbReference type="PANTHER" id="PTHR46600">
    <property type="entry name" value="THAP DOMAIN-CONTAINING"/>
    <property type="match status" value="1"/>
</dbReference>
<name>A0AAW1N089_POPJA</name>
<keyword evidence="4 12" id="KW-0863">Zinc-finger</keyword>
<dbReference type="EMBL" id="JASPKY010000026">
    <property type="protein sequence ID" value="KAK9751752.1"/>
    <property type="molecule type" value="Genomic_DNA"/>
</dbReference>
<dbReference type="SUPFAM" id="SSF57716">
    <property type="entry name" value="Glucocorticoid receptor-like (DNA-binding domain)"/>
    <property type="match status" value="1"/>
</dbReference>
<comment type="caution">
    <text evidence="15">The sequence shown here is derived from an EMBL/GenBank/DDBJ whole genome shotgun (WGS) entry which is preliminary data.</text>
</comment>
<evidence type="ECO:0000256" key="5">
    <source>
        <dbReference type="ARBA" id="ARBA00022833"/>
    </source>
</evidence>
<keyword evidence="6" id="KW-0805">Transcription regulation</keyword>
<organism evidence="15 16">
    <name type="scientific">Popillia japonica</name>
    <name type="common">Japanese beetle</name>
    <dbReference type="NCBI Taxonomy" id="7064"/>
    <lineage>
        <taxon>Eukaryota</taxon>
        <taxon>Metazoa</taxon>
        <taxon>Ecdysozoa</taxon>
        <taxon>Arthropoda</taxon>
        <taxon>Hexapoda</taxon>
        <taxon>Insecta</taxon>
        <taxon>Pterygota</taxon>
        <taxon>Neoptera</taxon>
        <taxon>Endopterygota</taxon>
        <taxon>Coleoptera</taxon>
        <taxon>Polyphaga</taxon>
        <taxon>Scarabaeiformia</taxon>
        <taxon>Scarabaeidae</taxon>
        <taxon>Rutelinae</taxon>
        <taxon>Popillia</taxon>
    </lineage>
</organism>
<keyword evidence="7" id="KW-0175">Coiled coil</keyword>
<comment type="subcellular location">
    <subcellularLocation>
        <location evidence="1">Nucleus</location>
        <location evidence="1">Nucleoplasm</location>
    </subcellularLocation>
</comment>
<dbReference type="PANTHER" id="PTHR46600:SF1">
    <property type="entry name" value="THAP DOMAIN-CONTAINING PROTEIN 1"/>
    <property type="match status" value="1"/>
</dbReference>
<evidence type="ECO:0000256" key="6">
    <source>
        <dbReference type="ARBA" id="ARBA00023015"/>
    </source>
</evidence>
<evidence type="ECO:0000256" key="12">
    <source>
        <dbReference type="PROSITE-ProRule" id="PRU00309"/>
    </source>
</evidence>
<evidence type="ECO:0000256" key="7">
    <source>
        <dbReference type="ARBA" id="ARBA00023054"/>
    </source>
</evidence>
<keyword evidence="5" id="KW-0862">Zinc</keyword>
<dbReference type="SMART" id="SM00692">
    <property type="entry name" value="DM3"/>
    <property type="match status" value="1"/>
</dbReference>
<keyword evidence="8 12" id="KW-0238">DNA-binding</keyword>
<feature type="region of interest" description="Disordered" evidence="13">
    <location>
        <begin position="431"/>
        <end position="517"/>
    </location>
</feature>
<evidence type="ECO:0000313" key="15">
    <source>
        <dbReference type="EMBL" id="KAK9751752.1"/>
    </source>
</evidence>
<evidence type="ECO:0000256" key="1">
    <source>
        <dbReference type="ARBA" id="ARBA00004642"/>
    </source>
</evidence>